<feature type="region of interest" description="Disordered" evidence="1">
    <location>
        <begin position="282"/>
        <end position="325"/>
    </location>
</feature>
<evidence type="ECO:0000313" key="3">
    <source>
        <dbReference type="Proteomes" id="UP000192596"/>
    </source>
</evidence>
<evidence type="ECO:0000256" key="1">
    <source>
        <dbReference type="SAM" id="MobiDB-lite"/>
    </source>
</evidence>
<sequence>MRALYRCRNNVTDKDVLSAITVIVTRFNVAGLRPHDMLIHMGFKFAARARSLRGMKRFLKLQRERDNGMSRNQFRSVIAKFSIGHRGLGEIRNGRWRRSELLQVLVGFDDDAGLPMEEQYHLGSFLHRQDWQYLHGWVAVLARCKASDAIWEEWQQWKICDARQRPKTLQSHARMNTRIRGDYWFIEQMAYSGDIKRAWQLLGESDVPFERLKSRVTHRLLDHLEYCTVWSDAIAAAMLRKYDYELGIIEKALGVTWEALGEDGDGRHVLFRDQEEALEELSAESWTPSENFGFPHADSAPLSTEQEQLLHDAAEGELVERTHPD</sequence>
<evidence type="ECO:0000313" key="2">
    <source>
        <dbReference type="EMBL" id="OQN96362.1"/>
    </source>
</evidence>
<keyword evidence="3" id="KW-1185">Reference proteome</keyword>
<dbReference type="EMBL" id="NAJO01000067">
    <property type="protein sequence ID" value="OQN96362.1"/>
    <property type="molecule type" value="Genomic_DNA"/>
</dbReference>
<accession>A0A1V8SB49</accession>
<organism evidence="2 3">
    <name type="scientific">Cryoendolithus antarcticus</name>
    <dbReference type="NCBI Taxonomy" id="1507870"/>
    <lineage>
        <taxon>Eukaryota</taxon>
        <taxon>Fungi</taxon>
        <taxon>Dikarya</taxon>
        <taxon>Ascomycota</taxon>
        <taxon>Pezizomycotina</taxon>
        <taxon>Dothideomycetes</taxon>
        <taxon>Dothideomycetidae</taxon>
        <taxon>Cladosporiales</taxon>
        <taxon>Cladosporiaceae</taxon>
        <taxon>Cryoendolithus</taxon>
    </lineage>
</organism>
<dbReference type="Proteomes" id="UP000192596">
    <property type="component" value="Unassembled WGS sequence"/>
</dbReference>
<dbReference type="OrthoDB" id="3827811at2759"/>
<gene>
    <name evidence="2" type="ORF">B0A48_17614</name>
</gene>
<comment type="caution">
    <text evidence="2">The sequence shown here is derived from an EMBL/GenBank/DDBJ whole genome shotgun (WGS) entry which is preliminary data.</text>
</comment>
<proteinExistence type="predicted"/>
<dbReference type="InParanoid" id="A0A1V8SB49"/>
<dbReference type="AlphaFoldDB" id="A0A1V8SB49"/>
<name>A0A1V8SB49_9PEZI</name>
<protein>
    <submittedName>
        <fullName evidence="2">Uncharacterized protein</fullName>
    </submittedName>
</protein>
<reference evidence="3" key="1">
    <citation type="submission" date="2017-03" db="EMBL/GenBank/DDBJ databases">
        <title>Genomes of endolithic fungi from Antarctica.</title>
        <authorList>
            <person name="Coleine C."/>
            <person name="Masonjones S."/>
            <person name="Stajich J.E."/>
        </authorList>
    </citation>
    <scope>NUCLEOTIDE SEQUENCE [LARGE SCALE GENOMIC DNA]</scope>
    <source>
        <strain evidence="3">CCFEE 5527</strain>
    </source>
</reference>
<feature type="compositionally biased region" description="Basic and acidic residues" evidence="1">
    <location>
        <begin position="308"/>
        <end position="325"/>
    </location>
</feature>